<dbReference type="PANTHER" id="PTHR47018">
    <property type="entry name" value="CXC DOMAIN-CONTAINING PROTEIN-RELATED"/>
    <property type="match status" value="1"/>
</dbReference>
<dbReference type="Proteomes" id="UP000762676">
    <property type="component" value="Unassembled WGS sequence"/>
</dbReference>
<reference evidence="1 2" key="1">
    <citation type="journal article" date="2021" name="Elife">
        <title>Chloroplast acquisition without the gene transfer in kleptoplastic sea slugs, Plakobranchus ocellatus.</title>
        <authorList>
            <person name="Maeda T."/>
            <person name="Takahashi S."/>
            <person name="Yoshida T."/>
            <person name="Shimamura S."/>
            <person name="Takaki Y."/>
            <person name="Nagai Y."/>
            <person name="Toyoda A."/>
            <person name="Suzuki Y."/>
            <person name="Arimoto A."/>
            <person name="Ishii H."/>
            <person name="Satoh N."/>
            <person name="Nishiyama T."/>
            <person name="Hasebe M."/>
            <person name="Maruyama T."/>
            <person name="Minagawa J."/>
            <person name="Obokata J."/>
            <person name="Shigenobu S."/>
        </authorList>
    </citation>
    <scope>NUCLEOTIDE SEQUENCE [LARGE SCALE GENOMIC DNA]</scope>
</reference>
<organism evidence="1 2">
    <name type="scientific">Elysia marginata</name>
    <dbReference type="NCBI Taxonomy" id="1093978"/>
    <lineage>
        <taxon>Eukaryota</taxon>
        <taxon>Metazoa</taxon>
        <taxon>Spiralia</taxon>
        <taxon>Lophotrochozoa</taxon>
        <taxon>Mollusca</taxon>
        <taxon>Gastropoda</taxon>
        <taxon>Heterobranchia</taxon>
        <taxon>Euthyneura</taxon>
        <taxon>Panpulmonata</taxon>
        <taxon>Sacoglossa</taxon>
        <taxon>Placobranchoidea</taxon>
        <taxon>Plakobranchidae</taxon>
        <taxon>Elysia</taxon>
    </lineage>
</organism>
<sequence>MFPFIKSAHRSARLIWNCCACKEVLETNGLDWIEANFVETKSKFLNSRTSRLWLQYMEMLDLLRKFIRGERTGNWNLHLHSIKEMLPYLAASGHSLYAKSVYTYLQQMQTLQEQHPEVFSAFSAGHHVLRRSDRFWAGLSPDLVIEQTLMRSVKSIGGLTHGRVDKVQKPLGISCHHQDGSTLSVDRETNTLHVISPQGVWVKQVWSHPGGADKEGGLRAVSFLDNLCVCCTDETVFLLDVVY</sequence>
<dbReference type="AlphaFoldDB" id="A0AAV4GF87"/>
<comment type="caution">
    <text evidence="1">The sequence shown here is derived from an EMBL/GenBank/DDBJ whole genome shotgun (WGS) entry which is preliminary data.</text>
</comment>
<evidence type="ECO:0000313" key="1">
    <source>
        <dbReference type="EMBL" id="GFR83949.1"/>
    </source>
</evidence>
<evidence type="ECO:0000313" key="2">
    <source>
        <dbReference type="Proteomes" id="UP000762676"/>
    </source>
</evidence>
<keyword evidence="2" id="KW-1185">Reference proteome</keyword>
<accession>A0AAV4GF87</accession>
<name>A0AAV4GF87_9GAST</name>
<gene>
    <name evidence="1" type="ORF">ElyMa_005987100</name>
</gene>
<dbReference type="EMBL" id="BMAT01012038">
    <property type="protein sequence ID" value="GFR83949.1"/>
    <property type="molecule type" value="Genomic_DNA"/>
</dbReference>
<protein>
    <submittedName>
        <fullName evidence="1">Uncharacterized protein</fullName>
    </submittedName>
</protein>
<dbReference type="PANTHER" id="PTHR47018:SF3">
    <property type="entry name" value="MYCBP-ASSOCIATED PROTEIN"/>
    <property type="match status" value="1"/>
</dbReference>
<proteinExistence type="predicted"/>